<dbReference type="OrthoDB" id="9809956at2"/>
<dbReference type="RefSeq" id="WP_025022842.1">
    <property type="nucleotide sequence ID" value="NZ_AZGD01000009.1"/>
</dbReference>
<dbReference type="STRING" id="1423755.FC40_GL000302"/>
<organism evidence="1 2">
    <name type="scientific">Ligilactobacillus hayakitensis DSM 18933 = JCM 14209</name>
    <dbReference type="NCBI Taxonomy" id="1423755"/>
    <lineage>
        <taxon>Bacteria</taxon>
        <taxon>Bacillati</taxon>
        <taxon>Bacillota</taxon>
        <taxon>Bacilli</taxon>
        <taxon>Lactobacillales</taxon>
        <taxon>Lactobacillaceae</taxon>
        <taxon>Ligilactobacillus</taxon>
    </lineage>
</organism>
<dbReference type="Proteomes" id="UP000051054">
    <property type="component" value="Unassembled WGS sequence"/>
</dbReference>
<reference evidence="1 2" key="1">
    <citation type="journal article" date="2015" name="Genome Announc.">
        <title>Expanding the biotechnology potential of lactobacilli through comparative genomics of 213 strains and associated genera.</title>
        <authorList>
            <person name="Sun Z."/>
            <person name="Harris H.M."/>
            <person name="McCann A."/>
            <person name="Guo C."/>
            <person name="Argimon S."/>
            <person name="Zhang W."/>
            <person name="Yang X."/>
            <person name="Jeffery I.B."/>
            <person name="Cooney J.C."/>
            <person name="Kagawa T.F."/>
            <person name="Liu W."/>
            <person name="Song Y."/>
            <person name="Salvetti E."/>
            <person name="Wrobel A."/>
            <person name="Rasinkangas P."/>
            <person name="Parkhill J."/>
            <person name="Rea M.C."/>
            <person name="O'Sullivan O."/>
            <person name="Ritari J."/>
            <person name="Douillard F.P."/>
            <person name="Paul Ross R."/>
            <person name="Yang R."/>
            <person name="Briner A.E."/>
            <person name="Felis G.E."/>
            <person name="de Vos W.M."/>
            <person name="Barrangou R."/>
            <person name="Klaenhammer T.R."/>
            <person name="Caufield P.W."/>
            <person name="Cui Y."/>
            <person name="Zhang H."/>
            <person name="O'Toole P.W."/>
        </authorList>
    </citation>
    <scope>NUCLEOTIDE SEQUENCE [LARGE SCALE GENOMIC DNA]</scope>
    <source>
        <strain evidence="1 2">DSM 18933</strain>
    </source>
</reference>
<dbReference type="EMBL" id="AZGD01000009">
    <property type="protein sequence ID" value="KRM20201.1"/>
    <property type="molecule type" value="Genomic_DNA"/>
</dbReference>
<dbReference type="PATRIC" id="fig|1423755.3.peg.330"/>
<sequence length="541" mass="60589">MSTYIAELNKGIAPDPNEEVFTSIWNEYERVIVQSLITSFGLDFFIKDQHGGDVDTIHNVRQIGKDPKMQYKNKQNQAAYENRGEYNTREYHQDPRFKSINKDISESKKNGTLVDAYTGKKVARNGKTDLDHVVAAKEIHDDPGRVLAGLKGTDLANTKENLKATNSSINRSMQDKPMEEYIQKWENERPQRLSEIEKLKSKDTLSDKERKKLAKLENLEQFDPKKAREENRKARAAYNSNINRAYYGGVKFLTDAGVAAGKLGVKMGLRQALGVFFSEVYMTIKEKILAIPAGRKMTEMLKAVGAGVKEGFERALKKYKEILSGLGEGLISGMLTSLTTTITNIIFTTAENFIKCGREMTTALIGAGKVLLFNPDNLEYGDRVKKATIIIGTGASVLLGTAVAELLSDTPIATIPGVIPFCSSLVSGLLSCTLLMFLDRSEFIKKVIDMLNNFSAGVQDFKRIADEMERIAAQVAKYDLDKFKEETKKFNDVAIKIESVNSEEELNNVLLSAYKEFNINLPWKGDFDTFMGNKENHLVFE</sequence>
<name>A0A0R1WXI5_9LACO</name>
<gene>
    <name evidence="1" type="ORF">FC40_GL000302</name>
</gene>
<dbReference type="eggNOG" id="ENOG502Z940">
    <property type="taxonomic scope" value="Bacteria"/>
</dbReference>
<dbReference type="AlphaFoldDB" id="A0A0R1WXI5"/>
<accession>A0A0R1WXI5</accession>
<proteinExistence type="predicted"/>
<protein>
    <submittedName>
        <fullName evidence="1">Uncharacterized protein</fullName>
    </submittedName>
</protein>
<evidence type="ECO:0000313" key="1">
    <source>
        <dbReference type="EMBL" id="KRM20201.1"/>
    </source>
</evidence>
<evidence type="ECO:0000313" key="2">
    <source>
        <dbReference type="Proteomes" id="UP000051054"/>
    </source>
</evidence>
<comment type="caution">
    <text evidence="1">The sequence shown here is derived from an EMBL/GenBank/DDBJ whole genome shotgun (WGS) entry which is preliminary data.</text>
</comment>
<keyword evidence="2" id="KW-1185">Reference proteome</keyword>